<feature type="compositionally biased region" description="Basic and acidic residues" evidence="1">
    <location>
        <begin position="17"/>
        <end position="29"/>
    </location>
</feature>
<organism evidence="2 3">
    <name type="scientific">Synaphobranchus kaupii</name>
    <name type="common">Kaup's arrowtooth eel</name>
    <dbReference type="NCBI Taxonomy" id="118154"/>
    <lineage>
        <taxon>Eukaryota</taxon>
        <taxon>Metazoa</taxon>
        <taxon>Chordata</taxon>
        <taxon>Craniata</taxon>
        <taxon>Vertebrata</taxon>
        <taxon>Euteleostomi</taxon>
        <taxon>Actinopterygii</taxon>
        <taxon>Neopterygii</taxon>
        <taxon>Teleostei</taxon>
        <taxon>Anguilliformes</taxon>
        <taxon>Synaphobranchidae</taxon>
        <taxon>Synaphobranchus</taxon>
    </lineage>
</organism>
<dbReference type="Proteomes" id="UP001152622">
    <property type="component" value="Chromosome 18"/>
</dbReference>
<reference evidence="2" key="1">
    <citation type="journal article" date="2023" name="Science">
        <title>Genome structures resolve the early diversification of teleost fishes.</title>
        <authorList>
            <person name="Parey E."/>
            <person name="Louis A."/>
            <person name="Montfort J."/>
            <person name="Bouchez O."/>
            <person name="Roques C."/>
            <person name="Iampietro C."/>
            <person name="Lluch J."/>
            <person name="Castinel A."/>
            <person name="Donnadieu C."/>
            <person name="Desvignes T."/>
            <person name="Floi Bucao C."/>
            <person name="Jouanno E."/>
            <person name="Wen M."/>
            <person name="Mejri S."/>
            <person name="Dirks R."/>
            <person name="Jansen H."/>
            <person name="Henkel C."/>
            <person name="Chen W.J."/>
            <person name="Zahm M."/>
            <person name="Cabau C."/>
            <person name="Klopp C."/>
            <person name="Thompson A.W."/>
            <person name="Robinson-Rechavi M."/>
            <person name="Braasch I."/>
            <person name="Lecointre G."/>
            <person name="Bobe J."/>
            <person name="Postlethwait J.H."/>
            <person name="Berthelot C."/>
            <person name="Roest Crollius H."/>
            <person name="Guiguen Y."/>
        </authorList>
    </citation>
    <scope>NUCLEOTIDE SEQUENCE</scope>
    <source>
        <strain evidence="2">WJC10195</strain>
    </source>
</reference>
<accession>A0A9Q1EFD9</accession>
<proteinExistence type="predicted"/>
<sequence length="97" mass="10720">MGRRPEGPALSPSQQWRDTRQENHMKEWSQDHSLPDVIVSELQASQKVIAALICGCPRHDPPVACGQVHTSIENSSLTPEHSLGVTGMAGKGRRRER</sequence>
<name>A0A9Q1EFD9_SYNKA</name>
<protein>
    <submittedName>
        <fullName evidence="2">Uncharacterized protein</fullName>
    </submittedName>
</protein>
<evidence type="ECO:0000313" key="3">
    <source>
        <dbReference type="Proteomes" id="UP001152622"/>
    </source>
</evidence>
<comment type="caution">
    <text evidence="2">The sequence shown here is derived from an EMBL/GenBank/DDBJ whole genome shotgun (WGS) entry which is preliminary data.</text>
</comment>
<evidence type="ECO:0000313" key="2">
    <source>
        <dbReference type="EMBL" id="KAJ8337752.1"/>
    </source>
</evidence>
<dbReference type="AlphaFoldDB" id="A0A9Q1EFD9"/>
<evidence type="ECO:0000256" key="1">
    <source>
        <dbReference type="SAM" id="MobiDB-lite"/>
    </source>
</evidence>
<keyword evidence="3" id="KW-1185">Reference proteome</keyword>
<dbReference type="EMBL" id="JAINUF010000018">
    <property type="protein sequence ID" value="KAJ8337752.1"/>
    <property type="molecule type" value="Genomic_DNA"/>
</dbReference>
<feature type="region of interest" description="Disordered" evidence="1">
    <location>
        <begin position="76"/>
        <end position="97"/>
    </location>
</feature>
<feature type="region of interest" description="Disordered" evidence="1">
    <location>
        <begin position="1"/>
        <end position="29"/>
    </location>
</feature>
<gene>
    <name evidence="2" type="ORF">SKAU_G00367180</name>
</gene>